<proteinExistence type="predicted"/>
<dbReference type="EMBL" id="LSLI01000011">
    <property type="protein sequence ID" value="KXS33094.1"/>
    <property type="molecule type" value="Genomic_DNA"/>
</dbReference>
<dbReference type="GO" id="GO:0005524">
    <property type="term" value="F:ATP binding"/>
    <property type="evidence" value="ECO:0007669"/>
    <property type="project" value="UniProtKB-KW"/>
</dbReference>
<dbReference type="PANTHER" id="PTHR33540">
    <property type="entry name" value="TRNA THREONYLCARBAMOYLADENOSINE BIOSYNTHESIS PROTEIN TSAE"/>
    <property type="match status" value="1"/>
</dbReference>
<dbReference type="Proteomes" id="UP000070578">
    <property type="component" value="Unassembled WGS sequence"/>
</dbReference>
<keyword evidence="1" id="KW-0547">Nucleotide-binding</keyword>
<accession>A0A139BVS3</accession>
<dbReference type="Gene3D" id="3.90.1200.10">
    <property type="match status" value="1"/>
</dbReference>
<dbReference type="GO" id="GO:0016740">
    <property type="term" value="F:transferase activity"/>
    <property type="evidence" value="ECO:0007669"/>
    <property type="project" value="UniProtKB-KW"/>
</dbReference>
<organism evidence="5 6">
    <name type="scientific">Candidatus Gallionella acididurans</name>
    <dbReference type="NCBI Taxonomy" id="1796491"/>
    <lineage>
        <taxon>Bacteria</taxon>
        <taxon>Pseudomonadati</taxon>
        <taxon>Pseudomonadota</taxon>
        <taxon>Betaproteobacteria</taxon>
        <taxon>Nitrosomonadales</taxon>
        <taxon>Gallionellaceae</taxon>
        <taxon>Gallionella</taxon>
    </lineage>
</organism>
<protein>
    <submittedName>
        <fullName evidence="5">Putative phosphotransferase involved in cell wall biosynthesis</fullName>
    </submittedName>
</protein>
<evidence type="ECO:0000256" key="2">
    <source>
        <dbReference type="ARBA" id="ARBA00022840"/>
    </source>
</evidence>
<evidence type="ECO:0000256" key="1">
    <source>
        <dbReference type="ARBA" id="ARBA00022741"/>
    </source>
</evidence>
<evidence type="ECO:0000313" key="6">
    <source>
        <dbReference type="Proteomes" id="UP000070578"/>
    </source>
</evidence>
<dbReference type="PANTHER" id="PTHR33540:SF1">
    <property type="entry name" value="N-ACETYLMURAMATE_N-ACETYLGLUCOSAMINE KINASE"/>
    <property type="match status" value="1"/>
</dbReference>
<dbReference type="InterPro" id="IPR002575">
    <property type="entry name" value="Aminoglycoside_PTrfase"/>
</dbReference>
<evidence type="ECO:0000256" key="3">
    <source>
        <dbReference type="SAM" id="MobiDB-lite"/>
    </source>
</evidence>
<keyword evidence="5" id="KW-0808">Transferase</keyword>
<gene>
    <name evidence="5" type="ORF">AWT59_0761</name>
</gene>
<dbReference type="SUPFAM" id="SSF56112">
    <property type="entry name" value="Protein kinase-like (PK-like)"/>
    <property type="match status" value="1"/>
</dbReference>
<dbReference type="AlphaFoldDB" id="A0A139BVS3"/>
<feature type="domain" description="Aminoglycoside phosphotransferase" evidence="4">
    <location>
        <begin position="85"/>
        <end position="287"/>
    </location>
</feature>
<reference evidence="5 6" key="2">
    <citation type="submission" date="2016-03" db="EMBL/GenBank/DDBJ databases">
        <title>New uncultured bacterium of the family Gallionellaceae from acid mine drainage: description and reconstruction of genome based on metagenomic analysis of microbial community.</title>
        <authorList>
            <person name="Kadnikov V."/>
            <person name="Ivasenko D."/>
            <person name="Beletsky A."/>
            <person name="Mardanov A."/>
            <person name="Danilova E."/>
            <person name="Pimenov N."/>
            <person name="Karnachuk O."/>
            <person name="Ravin N."/>
        </authorList>
    </citation>
    <scope>NUCLEOTIDE SEQUENCE [LARGE SCALE GENOMIC DNA]</scope>
    <source>
        <strain evidence="5">ShG14-8</strain>
    </source>
</reference>
<dbReference type="PATRIC" id="fig|1796491.3.peg.828"/>
<dbReference type="InterPro" id="IPR011009">
    <property type="entry name" value="Kinase-like_dom_sf"/>
</dbReference>
<dbReference type="Pfam" id="PF01636">
    <property type="entry name" value="APH"/>
    <property type="match status" value="1"/>
</dbReference>
<keyword evidence="2" id="KW-0067">ATP-binding</keyword>
<reference evidence="5 6" key="1">
    <citation type="submission" date="2016-02" db="EMBL/GenBank/DDBJ databases">
        <authorList>
            <person name="Wen L."/>
            <person name="He K."/>
            <person name="Yang H."/>
        </authorList>
    </citation>
    <scope>NUCLEOTIDE SEQUENCE [LARGE SCALE GENOMIC DNA]</scope>
    <source>
        <strain evidence="5">ShG14-8</strain>
    </source>
</reference>
<feature type="region of interest" description="Disordered" evidence="3">
    <location>
        <begin position="53"/>
        <end position="77"/>
    </location>
</feature>
<comment type="caution">
    <text evidence="5">The sequence shown here is derived from an EMBL/GenBank/DDBJ whole genome shotgun (WGS) entry which is preliminary data.</text>
</comment>
<dbReference type="Gene3D" id="3.30.200.20">
    <property type="entry name" value="Phosphorylase Kinase, domain 1"/>
    <property type="match status" value="1"/>
</dbReference>
<evidence type="ECO:0000313" key="5">
    <source>
        <dbReference type="EMBL" id="KXS33094.1"/>
    </source>
</evidence>
<evidence type="ECO:0000259" key="4">
    <source>
        <dbReference type="Pfam" id="PF01636"/>
    </source>
</evidence>
<sequence>MQRQKQLAGWLQSLFPDQQFTLAPASADASFRRYFRATFADGVACGTLLTKSSDPGNKRQVAPDQITDRTTPAPDGSTAPCRGCTLIVMDAPPQHEDCRPFLHVAKLLEDAGAHVPHVYAQDLEQGFLLLSDLGNTTYLQALVEGDAGTAKELYGAATDALLRIQLASRENELPHYDEAMLLREMRLFPEWYIGRHLNVVLSEAQSAKLETVFKRIIANNLAQPRVYVHRDYHSRNLMRLEENNPGIIDFQDAVYGPITYDLASLFKDAYIRREEAEIIDWLVRYWEKARKAGLPVHNDFAEFYRDYEWMGVQRHLKVLGIFARLYHRDGKDGYLKDLPLVMSYLRAACARYIDLKPLLNLLDTLEPQINREGYTF</sequence>
<name>A0A139BVS3_9PROT</name>